<evidence type="ECO:0000313" key="4">
    <source>
        <dbReference type="Proteomes" id="UP001206331"/>
    </source>
</evidence>
<evidence type="ECO:0000256" key="2">
    <source>
        <dbReference type="SAM" id="Phobius"/>
    </source>
</evidence>
<dbReference type="Proteomes" id="UP001206331">
    <property type="component" value="Unassembled WGS sequence"/>
</dbReference>
<gene>
    <name evidence="3" type="ORF">LZL92_10305</name>
</gene>
<dbReference type="GeneID" id="34292494"/>
<evidence type="ECO:0000313" key="3">
    <source>
        <dbReference type="EMBL" id="MCQ9630669.1"/>
    </source>
</evidence>
<dbReference type="RefSeq" id="WP_014990863.1">
    <property type="nucleotide sequence ID" value="NZ_CP090556.1"/>
</dbReference>
<evidence type="ECO:0000256" key="1">
    <source>
        <dbReference type="SAM" id="Coils"/>
    </source>
</evidence>
<keyword evidence="2" id="KW-0472">Membrane</keyword>
<keyword evidence="2" id="KW-0812">Transmembrane</keyword>
<keyword evidence="4" id="KW-1185">Reference proteome</keyword>
<organism evidence="3 4">
    <name type="scientific">Actinobacillus suis</name>
    <dbReference type="NCBI Taxonomy" id="716"/>
    <lineage>
        <taxon>Bacteria</taxon>
        <taxon>Pseudomonadati</taxon>
        <taxon>Pseudomonadota</taxon>
        <taxon>Gammaproteobacteria</taxon>
        <taxon>Pasteurellales</taxon>
        <taxon>Pasteurellaceae</taxon>
        <taxon>Actinobacillus</taxon>
    </lineage>
</organism>
<sequence>MNWDMNVFNLSNIADILSILGAFLSLFNLLFIKRIKESLLLRINIKRYKKELKDRVQLLANYLNEYRDNKNNIKELINIIDIKAQHIKSRNKNISKHIKELHRMIKEYNRNMKKGHDESIIEDQVREIKTQLTIIVEELNEQEQSYKLGGN</sequence>
<proteinExistence type="predicted"/>
<name>A0ABT1WYT5_ACTSU</name>
<reference evidence="3 4" key="1">
    <citation type="submission" date="2021-12" db="EMBL/GenBank/DDBJ databases">
        <title>Identification and characterization of A. suis stains in western Canada.</title>
        <authorList>
            <person name="Kulathunga D.G.R.S."/>
            <person name="De Oliveira Costa M."/>
        </authorList>
    </citation>
    <scope>NUCLEOTIDE SEQUENCE [LARGE SCALE GENOMIC DNA]</scope>
    <source>
        <strain evidence="3 4">18_292</strain>
    </source>
</reference>
<feature type="transmembrane region" description="Helical" evidence="2">
    <location>
        <begin position="12"/>
        <end position="32"/>
    </location>
</feature>
<accession>A0ABT1WYT5</accession>
<keyword evidence="1" id="KW-0175">Coiled coil</keyword>
<keyword evidence="2" id="KW-1133">Transmembrane helix</keyword>
<dbReference type="EMBL" id="JAJUPA010000012">
    <property type="protein sequence ID" value="MCQ9630669.1"/>
    <property type="molecule type" value="Genomic_DNA"/>
</dbReference>
<feature type="coiled-coil region" evidence="1">
    <location>
        <begin position="45"/>
        <end position="118"/>
    </location>
</feature>
<protein>
    <submittedName>
        <fullName evidence="3">Uncharacterized protein</fullName>
    </submittedName>
</protein>
<comment type="caution">
    <text evidence="3">The sequence shown here is derived from an EMBL/GenBank/DDBJ whole genome shotgun (WGS) entry which is preliminary data.</text>
</comment>